<dbReference type="AlphaFoldDB" id="A0A0J7XJL1"/>
<organism evidence="1 4">
    <name type="scientific">Sphingobium cupriresistens LL01</name>
    <dbReference type="NCBI Taxonomy" id="1420583"/>
    <lineage>
        <taxon>Bacteria</taxon>
        <taxon>Pseudomonadati</taxon>
        <taxon>Pseudomonadota</taxon>
        <taxon>Alphaproteobacteria</taxon>
        <taxon>Sphingomonadales</taxon>
        <taxon>Sphingomonadaceae</taxon>
        <taxon>Sphingobium</taxon>
    </lineage>
</organism>
<evidence type="ECO:0000313" key="2">
    <source>
        <dbReference type="EMBL" id="KMS54678.1"/>
    </source>
</evidence>
<reference evidence="1" key="1">
    <citation type="submission" date="2014-01" db="EMBL/GenBank/DDBJ databases">
        <authorList>
            <person name="Pearce S."/>
            <person name="Pandey G."/>
            <person name="Oakeshott J."/>
        </authorList>
    </citation>
    <scope>NUCLEOTIDE SEQUENCE</scope>
    <source>
        <strain evidence="1">LL01</strain>
    </source>
</reference>
<dbReference type="EMBL" id="JACT01000002">
    <property type="protein sequence ID" value="KMS55953.1"/>
    <property type="molecule type" value="Genomic_DNA"/>
</dbReference>
<dbReference type="Proteomes" id="UP000052232">
    <property type="component" value="Unassembled WGS sequence"/>
</dbReference>
<dbReference type="EMBL" id="JACT01000007">
    <property type="protein sequence ID" value="KMS52211.1"/>
    <property type="molecule type" value="Genomic_DNA"/>
</dbReference>
<gene>
    <name evidence="3" type="ORF">V473_14515</name>
    <name evidence="2" type="ORF">V473_14580</name>
    <name evidence="1" type="ORF">V473_21880</name>
</gene>
<protein>
    <submittedName>
        <fullName evidence="1">Uncharacterized protein</fullName>
    </submittedName>
</protein>
<dbReference type="PATRIC" id="fig|1420583.3.peg.2712"/>
<dbReference type="EMBL" id="JACT01000003">
    <property type="protein sequence ID" value="KMS54678.1"/>
    <property type="molecule type" value="Genomic_DNA"/>
</dbReference>
<evidence type="ECO:0000313" key="4">
    <source>
        <dbReference type="Proteomes" id="UP000052232"/>
    </source>
</evidence>
<accession>A0A0J7XJL1</accession>
<reference evidence="1 4" key="2">
    <citation type="journal article" date="2015" name="G3 (Bethesda)">
        <title>Insights into Ongoing Evolution of the Hexachlorocyclohexane Catabolic Pathway from Comparative Genomics of Ten Sphingomonadaceae Strains.</title>
        <authorList>
            <person name="Pearce S.L."/>
            <person name="Oakeshott J.G."/>
            <person name="Pandey G."/>
        </authorList>
    </citation>
    <scope>NUCLEOTIDE SEQUENCE [LARGE SCALE GENOMIC DNA]</scope>
    <source>
        <strain evidence="1 4">LL01</strain>
    </source>
</reference>
<sequence>MGFLIDAVATWGWFFGVSVRKWRTIDQMSYTQDYLAEFNNHIAS</sequence>
<name>A0A0J7XJL1_9SPHN</name>
<evidence type="ECO:0000313" key="1">
    <source>
        <dbReference type="EMBL" id="KMS52211.1"/>
    </source>
</evidence>
<keyword evidence="4" id="KW-1185">Reference proteome</keyword>
<proteinExistence type="predicted"/>
<comment type="caution">
    <text evidence="1">The sequence shown here is derived from an EMBL/GenBank/DDBJ whole genome shotgun (WGS) entry which is preliminary data.</text>
</comment>
<evidence type="ECO:0000313" key="3">
    <source>
        <dbReference type="EMBL" id="KMS55953.1"/>
    </source>
</evidence>